<evidence type="ECO:0000256" key="17">
    <source>
        <dbReference type="ARBA" id="ARBA00042156"/>
    </source>
</evidence>
<dbReference type="AlphaFoldDB" id="A0A2H0WUG1"/>
<keyword evidence="2" id="KW-0963">Cytoplasm</keyword>
<dbReference type="CDD" id="cd03271">
    <property type="entry name" value="ABC_UvrA_II"/>
    <property type="match status" value="1"/>
</dbReference>
<evidence type="ECO:0000313" key="19">
    <source>
        <dbReference type="EMBL" id="PIS16255.1"/>
    </source>
</evidence>
<organism evidence="19 20">
    <name type="scientific">Candidatus Portnoybacteria bacterium CG09_land_8_20_14_0_10_44_13</name>
    <dbReference type="NCBI Taxonomy" id="1974811"/>
    <lineage>
        <taxon>Bacteria</taxon>
        <taxon>Candidatus Portnoyibacteriota</taxon>
    </lineage>
</organism>
<dbReference type="GO" id="GO:0009432">
    <property type="term" value="P:SOS response"/>
    <property type="evidence" value="ECO:0007669"/>
    <property type="project" value="UniProtKB-KW"/>
</dbReference>
<dbReference type="GO" id="GO:0016887">
    <property type="term" value="F:ATP hydrolysis activity"/>
    <property type="evidence" value="ECO:0007669"/>
    <property type="project" value="InterPro"/>
</dbReference>
<dbReference type="InterPro" id="IPR003439">
    <property type="entry name" value="ABC_transporter-like_ATP-bd"/>
</dbReference>
<evidence type="ECO:0000256" key="3">
    <source>
        <dbReference type="ARBA" id="ARBA00022723"/>
    </source>
</evidence>
<dbReference type="Gene3D" id="3.40.50.300">
    <property type="entry name" value="P-loop containing nucleotide triphosphate hydrolases"/>
    <property type="match status" value="3"/>
</dbReference>
<dbReference type="Pfam" id="PF17760">
    <property type="entry name" value="UvrA_inter"/>
    <property type="match status" value="1"/>
</dbReference>
<evidence type="ECO:0000256" key="2">
    <source>
        <dbReference type="ARBA" id="ARBA00022490"/>
    </source>
</evidence>
<accession>A0A2H0WUG1</accession>
<dbReference type="FunFam" id="1.20.1580.10:FF:000003">
    <property type="entry name" value="UvrABC system protein A"/>
    <property type="match status" value="1"/>
</dbReference>
<comment type="similarity">
    <text evidence="15">Belongs to the ABC transporter superfamily. UvrA family.</text>
</comment>
<evidence type="ECO:0000256" key="1">
    <source>
        <dbReference type="ARBA" id="ARBA00004496"/>
    </source>
</evidence>
<keyword evidence="7" id="KW-0228">DNA excision</keyword>
<reference evidence="20" key="1">
    <citation type="submission" date="2017-09" db="EMBL/GenBank/DDBJ databases">
        <title>Depth-based differentiation of microbial function through sediment-hosted aquifers and enrichment of novel symbionts in the deep terrestrial subsurface.</title>
        <authorList>
            <person name="Probst A.J."/>
            <person name="Ladd B."/>
            <person name="Jarett J.K."/>
            <person name="Geller-Mcgrath D.E."/>
            <person name="Sieber C.M.K."/>
            <person name="Emerson J.B."/>
            <person name="Anantharaman K."/>
            <person name="Thomas B.C."/>
            <person name="Malmstrom R."/>
            <person name="Stieglmeier M."/>
            <person name="Klingl A."/>
            <person name="Woyke T."/>
            <person name="Ryan C.M."/>
            <person name="Banfield J.F."/>
        </authorList>
    </citation>
    <scope>NUCLEOTIDE SEQUENCE [LARGE SCALE GENOMIC DNA]</scope>
</reference>
<keyword evidence="8" id="KW-0863">Zinc-finger</keyword>
<evidence type="ECO:0000256" key="12">
    <source>
        <dbReference type="ARBA" id="ARBA00023125"/>
    </source>
</evidence>
<keyword evidence="3" id="KW-0479">Metal-binding</keyword>
<dbReference type="EMBL" id="PEZF01000166">
    <property type="protein sequence ID" value="PIS16255.1"/>
    <property type="molecule type" value="Genomic_DNA"/>
</dbReference>
<keyword evidence="10" id="KW-0067">ATP-binding</keyword>
<keyword evidence="9" id="KW-0862">Zinc</keyword>
<evidence type="ECO:0000256" key="9">
    <source>
        <dbReference type="ARBA" id="ARBA00022833"/>
    </source>
</evidence>
<sequence>MKEDKIIIKGARVHNLKNINLELPKNKLITFTGVSGSGKSSLAFDTIFAEGQRRYIESLSPYARQFLGQMDKPDVDSIEGLSPAISISQKALSRNPRSTVATMTEIYDYLRVLFARIGKPYCPTCGREIKRLTIDEMFNLVTQKAKELKAEYLMIFSPVVRGRKGEYYQLLYDFLQKGFSEARIDGKIHSLHDKIVLSRYKAHDIDIVIDKVIPTDESRLFEALENALDYSKGLVIATFTLESSALKPRTDLGKMPRSVLGGQQYEILLSSRLSCPIDGFSFSEIEPRTFSFNSPYGACEACHGLGKESLFSDEPCVICHGKRLKPEALSVKIHQKNINEIVSLTIEDCYEFFIAFEEKLAEKEKILSRGLTKEIISRLGFLLEVGLDYIALSREASTLSGGEAQRMRLSSQIGSMLSNTLYVLDEPTIGLHERDTEKLLKTLRGLQDLNNTIIIVEHEERMIKESDYLVDLGPGAGIEGGEIVAAGETKELIKDKKQKSLTLDYLRKDRQIEIPPRRTKITEKLKIIGARKNNLKNIDVEIPLRKLICITGVSGSGKSSLFETLYKNAVRLIYRIPEPLENVSKLLGTEYIRRIVEISQSPIGRTPRSNPATYTGIWTPIRDFYTSLEDARARGYGKSRFSFNVKGGRCEACQGAGYNLVEMHFLPPVLIQCEVCRGKRFNKETLEVKYEPHTSASAIRGKGKNIADILDLTATEALDFFKDIYPVAEKLKVLEDIGLGYIKLGQSATTLSGGEAQRVKLAKELSEHATKTVYLLDEPTVGLHYHDVELLIAILQKLIERQNTVILIEHNLELIKVCDHIIDLGPEGGDKGGKVVATGRPEEIARNKNSYTGQYLKKVL</sequence>
<evidence type="ECO:0000259" key="18">
    <source>
        <dbReference type="PROSITE" id="PS50893"/>
    </source>
</evidence>
<evidence type="ECO:0000256" key="8">
    <source>
        <dbReference type="ARBA" id="ARBA00022771"/>
    </source>
</evidence>
<evidence type="ECO:0000256" key="13">
    <source>
        <dbReference type="ARBA" id="ARBA00023204"/>
    </source>
</evidence>
<feature type="domain" description="ABC transporter" evidence="18">
    <location>
        <begin position="519"/>
        <end position="857"/>
    </location>
</feature>
<evidence type="ECO:0000256" key="4">
    <source>
        <dbReference type="ARBA" id="ARBA00022737"/>
    </source>
</evidence>
<name>A0A2H0WUG1_9BACT</name>
<dbReference type="PANTHER" id="PTHR43152:SF3">
    <property type="entry name" value="UVRABC SYSTEM PROTEIN A"/>
    <property type="match status" value="1"/>
</dbReference>
<dbReference type="PROSITE" id="PS50893">
    <property type="entry name" value="ABC_TRANSPORTER_2"/>
    <property type="match status" value="2"/>
</dbReference>
<dbReference type="Gene3D" id="3.30.190.20">
    <property type="match status" value="1"/>
</dbReference>
<dbReference type="InterPro" id="IPR027417">
    <property type="entry name" value="P-loop_NTPase"/>
</dbReference>
<keyword evidence="13" id="KW-0234">DNA repair</keyword>
<dbReference type="GO" id="GO:0005524">
    <property type="term" value="F:ATP binding"/>
    <property type="evidence" value="ECO:0007669"/>
    <property type="project" value="UniProtKB-KW"/>
</dbReference>
<dbReference type="PANTHER" id="PTHR43152">
    <property type="entry name" value="UVRABC SYSTEM PROTEIN A"/>
    <property type="match status" value="1"/>
</dbReference>
<dbReference type="GO" id="GO:0005737">
    <property type="term" value="C:cytoplasm"/>
    <property type="evidence" value="ECO:0007669"/>
    <property type="project" value="UniProtKB-SubCell"/>
</dbReference>
<dbReference type="InterPro" id="IPR017871">
    <property type="entry name" value="ABC_transporter-like_CS"/>
</dbReference>
<dbReference type="GO" id="GO:0004518">
    <property type="term" value="F:nuclease activity"/>
    <property type="evidence" value="ECO:0007669"/>
    <property type="project" value="UniProtKB-KW"/>
</dbReference>
<keyword evidence="12" id="KW-0238">DNA-binding</keyword>
<protein>
    <recommendedName>
        <fullName evidence="16">UvrABC system protein A</fullName>
    </recommendedName>
    <alternativeName>
        <fullName evidence="17">Excinuclease ABC subunit A</fullName>
    </alternativeName>
</protein>
<comment type="subcellular location">
    <subcellularLocation>
        <location evidence="1">Cytoplasm</location>
    </subcellularLocation>
</comment>
<dbReference type="Gene3D" id="1.20.1580.10">
    <property type="entry name" value="ABC transporter ATPase like domain"/>
    <property type="match status" value="1"/>
</dbReference>
<keyword evidence="4" id="KW-0677">Repeat</keyword>
<evidence type="ECO:0000256" key="15">
    <source>
        <dbReference type="ARBA" id="ARBA00038000"/>
    </source>
</evidence>
<dbReference type="GO" id="GO:0009380">
    <property type="term" value="C:excinuclease repair complex"/>
    <property type="evidence" value="ECO:0007669"/>
    <property type="project" value="InterPro"/>
</dbReference>
<evidence type="ECO:0000256" key="7">
    <source>
        <dbReference type="ARBA" id="ARBA00022769"/>
    </source>
</evidence>
<evidence type="ECO:0000313" key="20">
    <source>
        <dbReference type="Proteomes" id="UP000229080"/>
    </source>
</evidence>
<keyword evidence="5" id="KW-0547">Nucleotide-binding</keyword>
<keyword evidence="14" id="KW-0742">SOS response</keyword>
<evidence type="ECO:0000256" key="14">
    <source>
        <dbReference type="ARBA" id="ARBA00023236"/>
    </source>
</evidence>
<dbReference type="InterPro" id="IPR041102">
    <property type="entry name" value="UvrA_inter"/>
</dbReference>
<keyword evidence="6" id="KW-0227">DNA damage</keyword>
<gene>
    <name evidence="19" type="primary">uvrA</name>
    <name evidence="19" type="ORF">COT61_04885</name>
</gene>
<comment type="caution">
    <text evidence="19">The sequence shown here is derived from an EMBL/GenBank/DDBJ whole genome shotgun (WGS) entry which is preliminary data.</text>
</comment>
<evidence type="ECO:0000256" key="5">
    <source>
        <dbReference type="ARBA" id="ARBA00022741"/>
    </source>
</evidence>
<dbReference type="SUPFAM" id="SSF52540">
    <property type="entry name" value="P-loop containing nucleoside triphosphate hydrolases"/>
    <property type="match status" value="2"/>
</dbReference>
<dbReference type="GO" id="GO:0008270">
    <property type="term" value="F:zinc ion binding"/>
    <property type="evidence" value="ECO:0007669"/>
    <property type="project" value="UniProtKB-KW"/>
</dbReference>
<keyword evidence="11" id="KW-0267">Excision nuclease</keyword>
<proteinExistence type="inferred from homology"/>
<dbReference type="Proteomes" id="UP000229080">
    <property type="component" value="Unassembled WGS sequence"/>
</dbReference>
<evidence type="ECO:0000256" key="6">
    <source>
        <dbReference type="ARBA" id="ARBA00022763"/>
    </source>
</evidence>
<dbReference type="GO" id="GO:0003677">
    <property type="term" value="F:DNA binding"/>
    <property type="evidence" value="ECO:0007669"/>
    <property type="project" value="UniProtKB-KW"/>
</dbReference>
<evidence type="ECO:0000256" key="10">
    <source>
        <dbReference type="ARBA" id="ARBA00022840"/>
    </source>
</evidence>
<dbReference type="GO" id="GO:0006289">
    <property type="term" value="P:nucleotide-excision repair"/>
    <property type="evidence" value="ECO:0007669"/>
    <property type="project" value="InterPro"/>
</dbReference>
<dbReference type="NCBIfam" id="TIGR00630">
    <property type="entry name" value="uvra"/>
    <property type="match status" value="1"/>
</dbReference>
<feature type="domain" description="ABC transporter" evidence="18">
    <location>
        <begin position="1"/>
        <end position="505"/>
    </location>
</feature>
<dbReference type="InterPro" id="IPR004602">
    <property type="entry name" value="UvrA"/>
</dbReference>
<dbReference type="CDD" id="cd03270">
    <property type="entry name" value="ABC_UvrA_I"/>
    <property type="match status" value="1"/>
</dbReference>
<dbReference type="PROSITE" id="PS00211">
    <property type="entry name" value="ABC_TRANSPORTER_1"/>
    <property type="match status" value="2"/>
</dbReference>
<evidence type="ECO:0000256" key="11">
    <source>
        <dbReference type="ARBA" id="ARBA00022881"/>
    </source>
</evidence>
<evidence type="ECO:0000256" key="16">
    <source>
        <dbReference type="ARBA" id="ARBA00039316"/>
    </source>
</evidence>